<gene>
    <name evidence="1" type="ORF">L0668_16795</name>
</gene>
<accession>A0ABS9DDD1</accession>
<proteinExistence type="predicted"/>
<evidence type="ECO:0000313" key="2">
    <source>
        <dbReference type="Proteomes" id="UP001521137"/>
    </source>
</evidence>
<evidence type="ECO:0008006" key="3">
    <source>
        <dbReference type="Google" id="ProtNLM"/>
    </source>
</evidence>
<organism evidence="1 2">
    <name type="scientific">Paraglaciecola algarum</name>
    <dbReference type="NCBI Taxonomy" id="3050085"/>
    <lineage>
        <taxon>Bacteria</taxon>
        <taxon>Pseudomonadati</taxon>
        <taxon>Pseudomonadota</taxon>
        <taxon>Gammaproteobacteria</taxon>
        <taxon>Alteromonadales</taxon>
        <taxon>Alteromonadaceae</taxon>
        <taxon>Paraglaciecola</taxon>
    </lineage>
</organism>
<protein>
    <recommendedName>
        <fullName evidence="3">HEPN domain-containing protein</fullName>
    </recommendedName>
</protein>
<reference evidence="1 2" key="1">
    <citation type="submission" date="2022-01" db="EMBL/GenBank/DDBJ databases">
        <title>Paraglaciecola sp. G1-23.</title>
        <authorList>
            <person name="Jin M.S."/>
            <person name="Han D.M."/>
            <person name="Kim H.M."/>
            <person name="Jeon C.O."/>
        </authorList>
    </citation>
    <scope>NUCLEOTIDE SEQUENCE [LARGE SCALE GENOMIC DNA]</scope>
    <source>
        <strain evidence="1 2">G1-23</strain>
    </source>
</reference>
<comment type="caution">
    <text evidence="1">The sequence shown here is derived from an EMBL/GenBank/DDBJ whole genome shotgun (WGS) entry which is preliminary data.</text>
</comment>
<keyword evidence="2" id="KW-1185">Reference proteome</keyword>
<evidence type="ECO:0000313" key="1">
    <source>
        <dbReference type="EMBL" id="MCF2949779.1"/>
    </source>
</evidence>
<sequence length="163" mass="19638">MNQFNLQQLHKEAKIRYQDGEFLNKKRTSDSGYLLMLLAFELQLKAALYIDKDQNNTTHKYYPIYCTLSKKLKNDIIANAQIHSQVFDIKNRIKIILESYSYNFVRLRYPYQSYENFTEEEYREYTELYSELGFPDGEAEFEYYPRELYGLYKALEEFVGKNC</sequence>
<dbReference type="Proteomes" id="UP001521137">
    <property type="component" value="Unassembled WGS sequence"/>
</dbReference>
<name>A0ABS9DDD1_9ALTE</name>
<dbReference type="EMBL" id="JAKGAS010000010">
    <property type="protein sequence ID" value="MCF2949779.1"/>
    <property type="molecule type" value="Genomic_DNA"/>
</dbReference>